<evidence type="ECO:0000259" key="1">
    <source>
        <dbReference type="Pfam" id="PF02350"/>
    </source>
</evidence>
<proteinExistence type="predicted"/>
<sequence length="129" mass="14928">PRTKKKIEKFNFSNKIKKDNIILSEPIGYLEFLSLMLGAKLILTDSGGIQEEASFLKIPVLTLRKNTERPITVQRGTNTIIDKNFDQAKKYIKEILSNNYKKGQEIEKWDGQTSKRIVNILVEKLIEYN</sequence>
<evidence type="ECO:0000313" key="2">
    <source>
        <dbReference type="EMBL" id="GAG93879.1"/>
    </source>
</evidence>
<feature type="non-terminal residue" evidence="2">
    <location>
        <position position="1"/>
    </location>
</feature>
<dbReference type="InterPro" id="IPR003331">
    <property type="entry name" value="UDP_GlcNAc_Epimerase_2_dom"/>
</dbReference>
<protein>
    <recommendedName>
        <fullName evidence="1">UDP-N-acetylglucosamine 2-epimerase domain-containing protein</fullName>
    </recommendedName>
</protein>
<gene>
    <name evidence="2" type="ORF">S01H4_46792</name>
</gene>
<dbReference type="PANTHER" id="PTHR43174:SF1">
    <property type="entry name" value="UDP-N-ACETYLGLUCOSAMINE 2-EPIMERASE"/>
    <property type="match status" value="1"/>
</dbReference>
<organism evidence="2">
    <name type="scientific">marine sediment metagenome</name>
    <dbReference type="NCBI Taxonomy" id="412755"/>
    <lineage>
        <taxon>unclassified sequences</taxon>
        <taxon>metagenomes</taxon>
        <taxon>ecological metagenomes</taxon>
    </lineage>
</organism>
<feature type="domain" description="UDP-N-acetylglucosamine 2-epimerase" evidence="1">
    <location>
        <begin position="1"/>
        <end position="121"/>
    </location>
</feature>
<dbReference type="PANTHER" id="PTHR43174">
    <property type="entry name" value="UDP-N-ACETYLGLUCOSAMINE 2-EPIMERASE"/>
    <property type="match status" value="1"/>
</dbReference>
<dbReference type="InterPro" id="IPR029767">
    <property type="entry name" value="WecB-like"/>
</dbReference>
<dbReference type="Gene3D" id="3.40.50.2000">
    <property type="entry name" value="Glycogen Phosphorylase B"/>
    <property type="match status" value="1"/>
</dbReference>
<dbReference type="AlphaFoldDB" id="X1BD37"/>
<comment type="caution">
    <text evidence="2">The sequence shown here is derived from an EMBL/GenBank/DDBJ whole genome shotgun (WGS) entry which is preliminary data.</text>
</comment>
<dbReference type="Pfam" id="PF02350">
    <property type="entry name" value="Epimerase_2"/>
    <property type="match status" value="1"/>
</dbReference>
<dbReference type="EMBL" id="BART01026187">
    <property type="protein sequence ID" value="GAG93879.1"/>
    <property type="molecule type" value="Genomic_DNA"/>
</dbReference>
<name>X1BD37_9ZZZZ</name>
<dbReference type="SUPFAM" id="SSF53756">
    <property type="entry name" value="UDP-Glycosyltransferase/glycogen phosphorylase"/>
    <property type="match status" value="1"/>
</dbReference>
<reference evidence="2" key="1">
    <citation type="journal article" date="2014" name="Front. Microbiol.">
        <title>High frequency of phylogenetically diverse reductive dehalogenase-homologous genes in deep subseafloor sedimentary metagenomes.</title>
        <authorList>
            <person name="Kawai M."/>
            <person name="Futagami T."/>
            <person name="Toyoda A."/>
            <person name="Takaki Y."/>
            <person name="Nishi S."/>
            <person name="Hori S."/>
            <person name="Arai W."/>
            <person name="Tsubouchi T."/>
            <person name="Morono Y."/>
            <person name="Uchiyama I."/>
            <person name="Ito T."/>
            <person name="Fujiyama A."/>
            <person name="Inagaki F."/>
            <person name="Takami H."/>
        </authorList>
    </citation>
    <scope>NUCLEOTIDE SEQUENCE</scope>
    <source>
        <strain evidence="2">Expedition CK06-06</strain>
    </source>
</reference>
<accession>X1BD37</accession>